<keyword evidence="6 9" id="KW-0732">Signal</keyword>
<name>A0A9W7JKX5_HIBTR</name>
<evidence type="ECO:0000256" key="6">
    <source>
        <dbReference type="ARBA" id="ARBA00022729"/>
    </source>
</evidence>
<comment type="PTM">
    <text evidence="9">Sulfation is important for activity and for the binding to a putative membrane receptor.</text>
</comment>
<dbReference type="GO" id="GO:0005576">
    <property type="term" value="C:extracellular region"/>
    <property type="evidence" value="ECO:0007669"/>
    <property type="project" value="UniProtKB-SubCell"/>
</dbReference>
<dbReference type="PANTHER" id="PTHR33285:SF55">
    <property type="entry name" value="PHYTOSULFOKINES 3"/>
    <property type="match status" value="1"/>
</dbReference>
<evidence type="ECO:0000256" key="5">
    <source>
        <dbReference type="ARBA" id="ARBA00022641"/>
    </source>
</evidence>
<sequence>MSKLCTLFIAALVFSFMLSNAARPDPTFALTQHEGVEADENCQGVAEEECLMRRTLAAHVDYIYTQNHTP</sequence>
<comment type="subcellular location">
    <subcellularLocation>
        <location evidence="1 9">Secreted</location>
    </subcellularLocation>
</comment>
<reference evidence="10" key="1">
    <citation type="submission" date="2023-05" db="EMBL/GenBank/DDBJ databases">
        <title>Genome and transcriptome analyses reveal genes involved in the formation of fine ridges on petal epidermal cells in Hibiscus trionum.</title>
        <authorList>
            <person name="Koshimizu S."/>
            <person name="Masuda S."/>
            <person name="Ishii T."/>
            <person name="Shirasu K."/>
            <person name="Hoshino A."/>
            <person name="Arita M."/>
        </authorList>
    </citation>
    <scope>NUCLEOTIDE SEQUENCE</scope>
    <source>
        <strain evidence="10">Hamamatsu line</strain>
    </source>
</reference>
<evidence type="ECO:0000313" key="11">
    <source>
        <dbReference type="Proteomes" id="UP001165190"/>
    </source>
</evidence>
<dbReference type="EMBL" id="BSYR01000077">
    <property type="protein sequence ID" value="GMJ15272.1"/>
    <property type="molecule type" value="Genomic_DNA"/>
</dbReference>
<dbReference type="GO" id="GO:0008083">
    <property type="term" value="F:growth factor activity"/>
    <property type="evidence" value="ECO:0007669"/>
    <property type="project" value="UniProtKB-UniRule"/>
</dbReference>
<feature type="signal peptide" evidence="9">
    <location>
        <begin position="1"/>
        <end position="21"/>
    </location>
</feature>
<feature type="chain" id="PRO_5041013251" description="Phytosulfokine" evidence="9">
    <location>
        <begin position="22"/>
        <end position="70"/>
    </location>
</feature>
<gene>
    <name evidence="10" type="ORF">HRI_005196400</name>
</gene>
<evidence type="ECO:0000256" key="9">
    <source>
        <dbReference type="RuleBase" id="RU368031"/>
    </source>
</evidence>
<evidence type="ECO:0000256" key="8">
    <source>
        <dbReference type="ARBA" id="ARBA00023030"/>
    </source>
</evidence>
<dbReference type="AlphaFoldDB" id="A0A9W7JKX5"/>
<dbReference type="PANTHER" id="PTHR33285">
    <property type="entry name" value="PHYTOSULFOKINES 3"/>
    <property type="match status" value="1"/>
</dbReference>
<dbReference type="Pfam" id="PF06404">
    <property type="entry name" value="PSK"/>
    <property type="match status" value="1"/>
</dbReference>
<comment type="PTM">
    <text evidence="9">PSK-alpha is produced by endopeptidase digestion. PSK-beta is produced from PSK-alpha by exopeptidase digestion.</text>
</comment>
<evidence type="ECO:0000256" key="4">
    <source>
        <dbReference type="ARBA" id="ARBA00022525"/>
    </source>
</evidence>
<comment type="function">
    <text evidence="9">Promotes plant cell differentiation, organogenesis and somatic embryogenesis as well as cell proliferation.</text>
</comment>
<accession>A0A9W7JKX5</accession>
<keyword evidence="4 9" id="KW-0964">Secreted</keyword>
<organism evidence="10 11">
    <name type="scientific">Hibiscus trionum</name>
    <name type="common">Flower of an hour</name>
    <dbReference type="NCBI Taxonomy" id="183268"/>
    <lineage>
        <taxon>Eukaryota</taxon>
        <taxon>Viridiplantae</taxon>
        <taxon>Streptophyta</taxon>
        <taxon>Embryophyta</taxon>
        <taxon>Tracheophyta</taxon>
        <taxon>Spermatophyta</taxon>
        <taxon>Magnoliopsida</taxon>
        <taxon>eudicotyledons</taxon>
        <taxon>Gunneridae</taxon>
        <taxon>Pentapetalae</taxon>
        <taxon>rosids</taxon>
        <taxon>malvids</taxon>
        <taxon>Malvales</taxon>
        <taxon>Malvaceae</taxon>
        <taxon>Malvoideae</taxon>
        <taxon>Hibiscus</taxon>
    </lineage>
</organism>
<keyword evidence="5 9" id="KW-0765">Sulfation</keyword>
<protein>
    <recommendedName>
        <fullName evidence="9">Phytosulfokine</fullName>
    </recommendedName>
    <component>
        <recommendedName>
            <fullName evidence="9">Phytosulfokine-alpha</fullName>
            <shortName evidence="9">PSK-alpha</shortName>
            <shortName evidence="9">Phytosulfokine-a</shortName>
        </recommendedName>
    </component>
    <component>
        <recommendedName>
            <fullName evidence="9">Phytosulfokine-beta</fullName>
            <shortName evidence="9">PSK-beta</shortName>
            <shortName evidence="9">Phytosulfokine-b</shortName>
        </recommendedName>
    </component>
</protein>
<evidence type="ECO:0000256" key="2">
    <source>
        <dbReference type="ARBA" id="ARBA00010781"/>
    </source>
</evidence>
<evidence type="ECO:0000256" key="3">
    <source>
        <dbReference type="ARBA" id="ARBA00022473"/>
    </source>
</evidence>
<dbReference type="GO" id="GO:0008283">
    <property type="term" value="P:cell population proliferation"/>
    <property type="evidence" value="ECO:0007669"/>
    <property type="project" value="UniProtKB-UniRule"/>
</dbReference>
<evidence type="ECO:0000256" key="7">
    <source>
        <dbReference type="ARBA" id="ARBA00022782"/>
    </source>
</evidence>
<dbReference type="InterPro" id="IPR009438">
    <property type="entry name" value="Phytosulfokine"/>
</dbReference>
<comment type="caution">
    <text evidence="10">The sequence shown here is derived from an EMBL/GenBank/DDBJ whole genome shotgun (WGS) entry which is preliminary data.</text>
</comment>
<keyword evidence="3 9" id="KW-0217">Developmental protein</keyword>
<evidence type="ECO:0000313" key="10">
    <source>
        <dbReference type="EMBL" id="GMJ15272.1"/>
    </source>
</evidence>
<keyword evidence="7 9" id="KW-0221">Differentiation</keyword>
<dbReference type="GO" id="GO:0030154">
    <property type="term" value="P:cell differentiation"/>
    <property type="evidence" value="ECO:0007669"/>
    <property type="project" value="UniProtKB-UniRule"/>
</dbReference>
<proteinExistence type="inferred from homology"/>
<dbReference type="Proteomes" id="UP001165190">
    <property type="component" value="Unassembled WGS sequence"/>
</dbReference>
<evidence type="ECO:0000256" key="1">
    <source>
        <dbReference type="ARBA" id="ARBA00004613"/>
    </source>
</evidence>
<keyword evidence="11" id="KW-1185">Reference proteome</keyword>
<keyword evidence="8 9" id="KW-0339">Growth factor</keyword>
<comment type="similarity">
    <text evidence="2 9">Belongs to the phytosulfokine family.</text>
</comment>
<dbReference type="OrthoDB" id="1858282at2759"/>